<dbReference type="Gene3D" id="1.20.1280.50">
    <property type="match status" value="1"/>
</dbReference>
<dbReference type="InterPro" id="IPR001810">
    <property type="entry name" value="F-box_dom"/>
</dbReference>
<dbReference type="Pfam" id="PF00646">
    <property type="entry name" value="F-box"/>
    <property type="match status" value="1"/>
</dbReference>
<evidence type="ECO:0000259" key="1">
    <source>
        <dbReference type="PROSITE" id="PS50181"/>
    </source>
</evidence>
<name>A0A251PTP4_PRUPE</name>
<keyword evidence="3" id="KW-1185">Reference proteome</keyword>
<dbReference type="AlphaFoldDB" id="A0A251PTP4"/>
<dbReference type="Proteomes" id="UP000006882">
    <property type="component" value="Chromosome G3"/>
</dbReference>
<dbReference type="InterPro" id="IPR017451">
    <property type="entry name" value="F-box-assoc_interact_dom"/>
</dbReference>
<dbReference type="Gramene" id="ONI14862">
    <property type="protein sequence ID" value="ONI14862"/>
    <property type="gene ID" value="PRUPE_3G013500"/>
</dbReference>
<organism evidence="2 3">
    <name type="scientific">Prunus persica</name>
    <name type="common">Peach</name>
    <name type="synonym">Amygdalus persica</name>
    <dbReference type="NCBI Taxonomy" id="3760"/>
    <lineage>
        <taxon>Eukaryota</taxon>
        <taxon>Viridiplantae</taxon>
        <taxon>Streptophyta</taxon>
        <taxon>Embryophyta</taxon>
        <taxon>Tracheophyta</taxon>
        <taxon>Spermatophyta</taxon>
        <taxon>Magnoliopsida</taxon>
        <taxon>eudicotyledons</taxon>
        <taxon>Gunneridae</taxon>
        <taxon>Pentapetalae</taxon>
        <taxon>rosids</taxon>
        <taxon>fabids</taxon>
        <taxon>Rosales</taxon>
        <taxon>Rosaceae</taxon>
        <taxon>Amygdaloideae</taxon>
        <taxon>Amygdaleae</taxon>
        <taxon>Prunus</taxon>
    </lineage>
</organism>
<feature type="domain" description="F-box" evidence="1">
    <location>
        <begin position="14"/>
        <end position="61"/>
    </location>
</feature>
<dbReference type="PROSITE" id="PS50181">
    <property type="entry name" value="FBOX"/>
    <property type="match status" value="1"/>
</dbReference>
<dbReference type="SMART" id="SM00256">
    <property type="entry name" value="FBOX"/>
    <property type="match status" value="1"/>
</dbReference>
<dbReference type="Pfam" id="PF07734">
    <property type="entry name" value="FBA_1"/>
    <property type="match status" value="1"/>
</dbReference>
<dbReference type="PANTHER" id="PTHR31672:SF13">
    <property type="entry name" value="F-BOX PROTEIN CPR30-LIKE"/>
    <property type="match status" value="1"/>
</dbReference>
<dbReference type="SUPFAM" id="SSF81383">
    <property type="entry name" value="F-box domain"/>
    <property type="match status" value="1"/>
</dbReference>
<gene>
    <name evidence="2" type="ORF">PRUPE_3G013500</name>
</gene>
<dbReference type="EMBL" id="CM007653">
    <property type="protein sequence ID" value="ONI14862.1"/>
    <property type="molecule type" value="Genomic_DNA"/>
</dbReference>
<proteinExistence type="predicted"/>
<dbReference type="InterPro" id="IPR050796">
    <property type="entry name" value="SCF_F-box_component"/>
</dbReference>
<reference evidence="2 3" key="1">
    <citation type="journal article" date="2013" name="Nat. Genet.">
        <title>The high-quality draft genome of peach (Prunus persica) identifies unique patterns of genetic diversity, domestication and genome evolution.</title>
        <authorList>
            <consortium name="International Peach Genome Initiative"/>
            <person name="Verde I."/>
            <person name="Abbott A.G."/>
            <person name="Scalabrin S."/>
            <person name="Jung S."/>
            <person name="Shu S."/>
            <person name="Marroni F."/>
            <person name="Zhebentyayeva T."/>
            <person name="Dettori M.T."/>
            <person name="Grimwood J."/>
            <person name="Cattonaro F."/>
            <person name="Zuccolo A."/>
            <person name="Rossini L."/>
            <person name="Jenkins J."/>
            <person name="Vendramin E."/>
            <person name="Meisel L.A."/>
            <person name="Decroocq V."/>
            <person name="Sosinski B."/>
            <person name="Prochnik S."/>
            <person name="Mitros T."/>
            <person name="Policriti A."/>
            <person name="Cipriani G."/>
            <person name="Dondini L."/>
            <person name="Ficklin S."/>
            <person name="Goodstein D.M."/>
            <person name="Xuan P."/>
            <person name="Del Fabbro C."/>
            <person name="Aramini V."/>
            <person name="Copetti D."/>
            <person name="Gonzalez S."/>
            <person name="Horner D.S."/>
            <person name="Falchi R."/>
            <person name="Lucas S."/>
            <person name="Mica E."/>
            <person name="Maldonado J."/>
            <person name="Lazzari B."/>
            <person name="Bielenberg D."/>
            <person name="Pirona R."/>
            <person name="Miculan M."/>
            <person name="Barakat A."/>
            <person name="Testolin R."/>
            <person name="Stella A."/>
            <person name="Tartarini S."/>
            <person name="Tonutti P."/>
            <person name="Arus P."/>
            <person name="Orellana A."/>
            <person name="Wells C."/>
            <person name="Main D."/>
            <person name="Vizzotto G."/>
            <person name="Silva H."/>
            <person name="Salamini F."/>
            <person name="Schmutz J."/>
            <person name="Morgante M."/>
            <person name="Rokhsar D.S."/>
        </authorList>
    </citation>
    <scope>NUCLEOTIDE SEQUENCE [LARGE SCALE GENOMIC DNA]</scope>
    <source>
        <strain evidence="3">cv. Nemared</strain>
    </source>
</reference>
<dbReference type="PANTHER" id="PTHR31672">
    <property type="entry name" value="BNACNNG10540D PROTEIN"/>
    <property type="match status" value="1"/>
</dbReference>
<evidence type="ECO:0000313" key="2">
    <source>
        <dbReference type="EMBL" id="ONI14862.1"/>
    </source>
</evidence>
<dbReference type="InterPro" id="IPR006527">
    <property type="entry name" value="F-box-assoc_dom_typ1"/>
</dbReference>
<dbReference type="STRING" id="3760.A0A251PTP4"/>
<dbReference type="InterPro" id="IPR036047">
    <property type="entry name" value="F-box-like_dom_sf"/>
</dbReference>
<sequence length="313" mass="36869">MSTTLMYERRRRRIRDGQVLPEEIFFKILERLPVKSLLQCGCVCQSRKTLIRSPDFISAHLETSVMKKACDYLLIETSKRDCFSICCAETFSKCLDVKVPLSHFYAVIGSCNGLLCMSDFISIYLWNPSIRKIKRLPIGVIQDTTYVVAIGFGFHRSKNDYKVVRVMRFERKEFEVEVYSLRLNSWRKISVVPPDVSVSEDKCVFLNGVVYWSTREPFQGSTFILSFDFGSEEFRRIMLPHEVRIMLHHVRTSFRHIHIRVFKKSFPSSIDEDKMGNRVGFMTYGFLKWILRKSQISYGYDRYFFERSIFGFI</sequence>
<protein>
    <recommendedName>
        <fullName evidence="1">F-box domain-containing protein</fullName>
    </recommendedName>
</protein>
<accession>A0A251PTP4</accession>
<evidence type="ECO:0000313" key="3">
    <source>
        <dbReference type="Proteomes" id="UP000006882"/>
    </source>
</evidence>
<dbReference type="NCBIfam" id="TIGR01640">
    <property type="entry name" value="F_box_assoc_1"/>
    <property type="match status" value="1"/>
</dbReference>